<gene>
    <name evidence="1" type="ORF">VMF7928_00700</name>
</gene>
<proteinExistence type="predicted"/>
<dbReference type="RefSeq" id="WP_237360093.1">
    <property type="nucleotide sequence ID" value="NZ_CAKLDM010000001.1"/>
</dbReference>
<dbReference type="EMBL" id="CAKLDM010000001">
    <property type="protein sequence ID" value="CAH0536810.1"/>
    <property type="molecule type" value="Genomic_DNA"/>
</dbReference>
<organism evidence="1 2">
    <name type="scientific">Vibrio marisflavi CECT 7928</name>
    <dbReference type="NCBI Taxonomy" id="634439"/>
    <lineage>
        <taxon>Bacteria</taxon>
        <taxon>Pseudomonadati</taxon>
        <taxon>Pseudomonadota</taxon>
        <taxon>Gammaproteobacteria</taxon>
        <taxon>Vibrionales</taxon>
        <taxon>Vibrionaceae</taxon>
        <taxon>Vibrio</taxon>
    </lineage>
</organism>
<evidence type="ECO:0000313" key="1">
    <source>
        <dbReference type="EMBL" id="CAH0536810.1"/>
    </source>
</evidence>
<sequence>MKVDLNASRLQTYEAMKNILEDIDLLSSEYTKLLSDDSEINSETTKHLRDKLKSLASKASDCR</sequence>
<keyword evidence="2" id="KW-1185">Reference proteome</keyword>
<comment type="caution">
    <text evidence="1">The sequence shown here is derived from an EMBL/GenBank/DDBJ whole genome shotgun (WGS) entry which is preliminary data.</text>
</comment>
<reference evidence="1" key="1">
    <citation type="submission" date="2021-11" db="EMBL/GenBank/DDBJ databases">
        <authorList>
            <person name="Rodrigo-Torres L."/>
            <person name="Arahal R. D."/>
            <person name="Lucena T."/>
        </authorList>
    </citation>
    <scope>NUCLEOTIDE SEQUENCE</scope>
    <source>
        <strain evidence="1">CECT 7928</strain>
    </source>
</reference>
<accession>A0ABN8E2V4</accession>
<dbReference type="Proteomes" id="UP000838748">
    <property type="component" value="Unassembled WGS sequence"/>
</dbReference>
<protein>
    <submittedName>
        <fullName evidence="1">Uncharacterized protein</fullName>
    </submittedName>
</protein>
<evidence type="ECO:0000313" key="2">
    <source>
        <dbReference type="Proteomes" id="UP000838748"/>
    </source>
</evidence>
<name>A0ABN8E2V4_9VIBR</name>